<accession>A0A1W0A8A5</accession>
<evidence type="ECO:0000256" key="2">
    <source>
        <dbReference type="ARBA" id="ARBA00022737"/>
    </source>
</evidence>
<dbReference type="AlphaFoldDB" id="A0A1W0A8A5"/>
<dbReference type="Proteomes" id="UP000243217">
    <property type="component" value="Unassembled WGS sequence"/>
</dbReference>
<dbReference type="SUPFAM" id="SSF50978">
    <property type="entry name" value="WD40 repeat-like"/>
    <property type="match status" value="1"/>
</dbReference>
<dbReference type="OrthoDB" id="128867at2759"/>
<protein>
    <submittedName>
        <fullName evidence="3">Uncharacterized protein</fullName>
    </submittedName>
</protein>
<keyword evidence="4" id="KW-1185">Reference proteome</keyword>
<keyword evidence="1" id="KW-0853">WD repeat</keyword>
<dbReference type="InterPro" id="IPR052254">
    <property type="entry name" value="CUL4-DDB1_E3_ligase_receptor"/>
</dbReference>
<evidence type="ECO:0000313" key="3">
    <source>
        <dbReference type="EMBL" id="OQS06401.1"/>
    </source>
</evidence>
<dbReference type="EMBL" id="JNBS01000347">
    <property type="protein sequence ID" value="OQS06401.1"/>
    <property type="molecule type" value="Genomic_DNA"/>
</dbReference>
<reference evidence="3 4" key="1">
    <citation type="journal article" date="2014" name="Genome Biol. Evol.">
        <title>The secreted proteins of Achlya hypogyna and Thraustotheca clavata identify the ancestral oomycete secretome and reveal gene acquisitions by horizontal gene transfer.</title>
        <authorList>
            <person name="Misner I."/>
            <person name="Blouin N."/>
            <person name="Leonard G."/>
            <person name="Richards T.A."/>
            <person name="Lane C.E."/>
        </authorList>
    </citation>
    <scope>NUCLEOTIDE SEQUENCE [LARGE SCALE GENOMIC DNA]</scope>
    <source>
        <strain evidence="3 4">ATCC 34112</strain>
    </source>
</reference>
<sequence length="443" mass="50019">MLGHVTVLLLMARGKWHKKRRVEEPNASFLAALEAQRAKQQEKESVDAVQTPPVVMKGFYYDPLLKKYFRGQAPKRNDEKITKKQEINGNVRRRNCLKTIVQREMGCLQRNDQVLTMLPRQTPERFQIDTNIDQVIDIDVADEKIAIADCNGSIYVGQVNGKRFNQEYTIPVHSYLPLSRIKWKSNEKEELLGCTSLGGGGVHGFLRVYRKHELRYKIDLNSKRQAFVLPLQDAWNLSWLPHSNSISVGATQGKARAHVVDIDYNKILHGPSKVKSDVFSQAGLNQGQAVLNGTRSGIVWLWDFRMNQIALNVPPNCPTSISDLVVLNDDLSYVCGTSNGNLSRHDLRKSTHAIVNYTNVTSTRQYSTRIFLDKQQVILGGIQGGNTVCMWHLKSGELLSHAAFDVSSLKSIGMDETFKHGWRVYSSCQDQLDCVQYTFGIGT</sequence>
<dbReference type="PANTHER" id="PTHR44472">
    <property type="entry name" value="DDB1- AND CUL4-ASSOCIATED FACTOR 4-RELATED"/>
    <property type="match status" value="1"/>
</dbReference>
<dbReference type="STRING" id="74557.A0A1W0A8A5"/>
<name>A0A1W0A8A5_9STRA</name>
<dbReference type="InterPro" id="IPR015943">
    <property type="entry name" value="WD40/YVTN_repeat-like_dom_sf"/>
</dbReference>
<organism evidence="3 4">
    <name type="scientific">Thraustotheca clavata</name>
    <dbReference type="NCBI Taxonomy" id="74557"/>
    <lineage>
        <taxon>Eukaryota</taxon>
        <taxon>Sar</taxon>
        <taxon>Stramenopiles</taxon>
        <taxon>Oomycota</taxon>
        <taxon>Saprolegniomycetes</taxon>
        <taxon>Saprolegniales</taxon>
        <taxon>Achlyaceae</taxon>
        <taxon>Thraustotheca</taxon>
    </lineage>
</organism>
<evidence type="ECO:0000313" key="4">
    <source>
        <dbReference type="Proteomes" id="UP000243217"/>
    </source>
</evidence>
<dbReference type="Gene3D" id="2.130.10.10">
    <property type="entry name" value="YVTN repeat-like/Quinoprotein amine dehydrogenase"/>
    <property type="match status" value="1"/>
</dbReference>
<gene>
    <name evidence="3" type="ORF">THRCLA_01554</name>
</gene>
<dbReference type="InterPro" id="IPR036322">
    <property type="entry name" value="WD40_repeat_dom_sf"/>
</dbReference>
<comment type="caution">
    <text evidence="3">The sequence shown here is derived from an EMBL/GenBank/DDBJ whole genome shotgun (WGS) entry which is preliminary data.</text>
</comment>
<evidence type="ECO:0000256" key="1">
    <source>
        <dbReference type="ARBA" id="ARBA00022574"/>
    </source>
</evidence>
<dbReference type="PANTHER" id="PTHR44472:SF1">
    <property type="entry name" value="DDB1 AND CUL4 ASSOCIATED FACTOR 4"/>
    <property type="match status" value="1"/>
</dbReference>
<proteinExistence type="predicted"/>
<keyword evidence="2" id="KW-0677">Repeat</keyword>